<feature type="domain" description="Pyrroloquinoline quinone-dependent pyranose dehydrogenase beta-propeller" evidence="2">
    <location>
        <begin position="34"/>
        <end position="416"/>
    </location>
</feature>
<dbReference type="InterPro" id="IPR054539">
    <property type="entry name" value="Beta-prop_PDH"/>
</dbReference>
<reference evidence="3 4" key="1">
    <citation type="journal article" date="2018" name="Sci. Rep.">
        <title>Comparative genomics provides insights into the lifestyle and reveals functional heterogeneity of dark septate endophytic fungi.</title>
        <authorList>
            <person name="Knapp D.G."/>
            <person name="Nemeth J.B."/>
            <person name="Barry K."/>
            <person name="Hainaut M."/>
            <person name="Henrissat B."/>
            <person name="Johnson J."/>
            <person name="Kuo A."/>
            <person name="Lim J.H.P."/>
            <person name="Lipzen A."/>
            <person name="Nolan M."/>
            <person name="Ohm R.A."/>
            <person name="Tamas L."/>
            <person name="Grigoriev I.V."/>
            <person name="Spatafora J.W."/>
            <person name="Nagy L.G."/>
            <person name="Kovacs G.M."/>
        </authorList>
    </citation>
    <scope>NUCLEOTIDE SEQUENCE [LARGE SCALE GENOMIC DNA]</scope>
    <source>
        <strain evidence="3 4">DSE2036</strain>
    </source>
</reference>
<gene>
    <name evidence="3" type="ORF">DM02DRAFT_667303</name>
</gene>
<dbReference type="Gene3D" id="2.120.10.30">
    <property type="entry name" value="TolB, C-terminal domain"/>
    <property type="match status" value="1"/>
</dbReference>
<evidence type="ECO:0000313" key="3">
    <source>
        <dbReference type="EMBL" id="PVI06796.1"/>
    </source>
</evidence>
<keyword evidence="1" id="KW-0732">Signal</keyword>
<evidence type="ECO:0000259" key="2">
    <source>
        <dbReference type="Pfam" id="PF22807"/>
    </source>
</evidence>
<sequence length="419" mass="44439">MISMQFLAVALTTFVSSTVAQSCEAIPPSFEPTWGSGFSGRVLLNGLSKPRGIIFDSANNLLIVEQSSGGVRHVTLTDNGGDDLCVASSKKLIDAQGLNHGIEISADGTTLFVSSKQNVYAYPYNSTAGTVGERKTLVTGMSNGTHSTRTLRISKTNPDALIVSVGSDGNLDAGASEEGSGRSQLRVFSIAETSQASIDYTQGEILGWGLRNTVGVTENPATGDIWSVENGVDNMEKDGVDIHADNPCEELNFHGQVDGSTPQFGTNYGYPECFAAWDPSIIPNNTGIEVGTQFAFGTGNDTECLERTPPKLCFPAHTAPLGVAFNDEGTAAYIAFHGSWNREDPDGYRLSKIEFDPATGQPIEPSTSTTAAINVLSNPDNTACPQGCVRPVDVLFDTQGRLFMTSDATNELWVISGSL</sequence>
<name>A0A2V1E8U3_9PLEO</name>
<dbReference type="InterPro" id="IPR011041">
    <property type="entry name" value="Quinoprot_gluc/sorb_DH_b-prop"/>
</dbReference>
<proteinExistence type="predicted"/>
<dbReference type="Pfam" id="PF22807">
    <property type="entry name" value="TrAA12"/>
    <property type="match status" value="1"/>
</dbReference>
<protein>
    <submittedName>
        <fullName evidence="3">Auxilliary activities family 12 protein</fullName>
    </submittedName>
</protein>
<dbReference type="SUPFAM" id="SSF50952">
    <property type="entry name" value="Soluble quinoprotein glucose dehydrogenase"/>
    <property type="match status" value="1"/>
</dbReference>
<dbReference type="EMBL" id="KZ805307">
    <property type="protein sequence ID" value="PVI06796.1"/>
    <property type="molecule type" value="Genomic_DNA"/>
</dbReference>
<accession>A0A2V1E8U3</accession>
<keyword evidence="4" id="KW-1185">Reference proteome</keyword>
<dbReference type="AlphaFoldDB" id="A0A2V1E8U3"/>
<feature type="chain" id="PRO_5015859061" evidence="1">
    <location>
        <begin position="21"/>
        <end position="419"/>
    </location>
</feature>
<organism evidence="3 4">
    <name type="scientific">Periconia macrospinosa</name>
    <dbReference type="NCBI Taxonomy" id="97972"/>
    <lineage>
        <taxon>Eukaryota</taxon>
        <taxon>Fungi</taxon>
        <taxon>Dikarya</taxon>
        <taxon>Ascomycota</taxon>
        <taxon>Pezizomycotina</taxon>
        <taxon>Dothideomycetes</taxon>
        <taxon>Pleosporomycetidae</taxon>
        <taxon>Pleosporales</taxon>
        <taxon>Massarineae</taxon>
        <taxon>Periconiaceae</taxon>
        <taxon>Periconia</taxon>
    </lineage>
</organism>
<dbReference type="STRING" id="97972.A0A2V1E8U3"/>
<evidence type="ECO:0000313" key="4">
    <source>
        <dbReference type="Proteomes" id="UP000244855"/>
    </source>
</evidence>
<dbReference type="Proteomes" id="UP000244855">
    <property type="component" value="Unassembled WGS sequence"/>
</dbReference>
<evidence type="ECO:0000256" key="1">
    <source>
        <dbReference type="SAM" id="SignalP"/>
    </source>
</evidence>
<dbReference type="InterPro" id="IPR011042">
    <property type="entry name" value="6-blade_b-propeller_TolB-like"/>
</dbReference>
<feature type="signal peptide" evidence="1">
    <location>
        <begin position="1"/>
        <end position="20"/>
    </location>
</feature>
<dbReference type="OrthoDB" id="507128at2759"/>